<evidence type="ECO:0000256" key="1">
    <source>
        <dbReference type="ARBA" id="ARBA00004377"/>
    </source>
</evidence>
<keyword evidence="9 10" id="KW-0472">Membrane</keyword>
<evidence type="ECO:0000256" key="5">
    <source>
        <dbReference type="ARBA" id="ARBA00022519"/>
    </source>
</evidence>
<keyword evidence="4" id="KW-1003">Cell membrane</keyword>
<evidence type="ECO:0000256" key="8">
    <source>
        <dbReference type="ARBA" id="ARBA00022989"/>
    </source>
</evidence>
<dbReference type="RefSeq" id="WP_275632623.1">
    <property type="nucleotide sequence ID" value="NZ_JARGYD010000003.1"/>
</dbReference>
<evidence type="ECO:0000256" key="7">
    <source>
        <dbReference type="ARBA" id="ARBA00022927"/>
    </source>
</evidence>
<dbReference type="Pfam" id="PF04612">
    <property type="entry name" value="T2SSM"/>
    <property type="match status" value="1"/>
</dbReference>
<comment type="caution">
    <text evidence="11">The sequence shown here is derived from an EMBL/GenBank/DDBJ whole genome shotgun (WGS) entry which is preliminary data.</text>
</comment>
<evidence type="ECO:0000256" key="4">
    <source>
        <dbReference type="ARBA" id="ARBA00022475"/>
    </source>
</evidence>
<gene>
    <name evidence="11" type="primary">gspM</name>
    <name evidence="11" type="ORF">ACFOGP_23320</name>
</gene>
<protein>
    <submittedName>
        <fullName evidence="11">Type II secretion system protein GspM</fullName>
    </submittedName>
</protein>
<keyword evidence="7" id="KW-0653">Protein transport</keyword>
<evidence type="ECO:0000313" key="11">
    <source>
        <dbReference type="EMBL" id="MFC3145672.1"/>
    </source>
</evidence>
<dbReference type="InterPro" id="IPR023229">
    <property type="entry name" value="T2SS_M_periplasmic_sf"/>
</dbReference>
<evidence type="ECO:0000256" key="10">
    <source>
        <dbReference type="SAM" id="Phobius"/>
    </source>
</evidence>
<dbReference type="SUPFAM" id="SSF103054">
    <property type="entry name" value="General secretion pathway protein M, EpsM"/>
    <property type="match status" value="1"/>
</dbReference>
<evidence type="ECO:0000256" key="6">
    <source>
        <dbReference type="ARBA" id="ARBA00022692"/>
    </source>
</evidence>
<dbReference type="InterPro" id="IPR007690">
    <property type="entry name" value="T2SS_GspM"/>
</dbReference>
<reference evidence="12" key="1">
    <citation type="journal article" date="2019" name="Int. J. Syst. Evol. Microbiol.">
        <title>The Global Catalogue of Microorganisms (GCM) 10K type strain sequencing project: providing services to taxonomists for standard genome sequencing and annotation.</title>
        <authorList>
            <consortium name="The Broad Institute Genomics Platform"/>
            <consortium name="The Broad Institute Genome Sequencing Center for Infectious Disease"/>
            <person name="Wu L."/>
            <person name="Ma J."/>
        </authorList>
    </citation>
    <scope>NUCLEOTIDE SEQUENCE [LARGE SCALE GENOMIC DNA]</scope>
    <source>
        <strain evidence="12">KCTC 52366</strain>
    </source>
</reference>
<dbReference type="Gene3D" id="3.30.1360.100">
    <property type="entry name" value="General secretion pathway protein M, EpsM"/>
    <property type="match status" value="1"/>
</dbReference>
<keyword evidence="5" id="KW-0997">Cell inner membrane</keyword>
<evidence type="ECO:0000256" key="9">
    <source>
        <dbReference type="ARBA" id="ARBA00023136"/>
    </source>
</evidence>
<proteinExistence type="inferred from homology"/>
<keyword evidence="6 10" id="KW-0812">Transmembrane</keyword>
<organism evidence="11 12">
    <name type="scientific">Psychromarinibacter halotolerans</name>
    <dbReference type="NCBI Taxonomy" id="1775175"/>
    <lineage>
        <taxon>Bacteria</taxon>
        <taxon>Pseudomonadati</taxon>
        <taxon>Pseudomonadota</taxon>
        <taxon>Alphaproteobacteria</taxon>
        <taxon>Rhodobacterales</taxon>
        <taxon>Paracoccaceae</taxon>
        <taxon>Psychromarinibacter</taxon>
    </lineage>
</organism>
<accession>A0ABV7H0U9</accession>
<comment type="similarity">
    <text evidence="2">Belongs to the GSP M family.</text>
</comment>
<keyword evidence="3" id="KW-0813">Transport</keyword>
<feature type="transmembrane region" description="Helical" evidence="10">
    <location>
        <begin position="20"/>
        <end position="42"/>
    </location>
</feature>
<evidence type="ECO:0000313" key="12">
    <source>
        <dbReference type="Proteomes" id="UP001595632"/>
    </source>
</evidence>
<comment type="subcellular location">
    <subcellularLocation>
        <location evidence="1">Cell inner membrane</location>
        <topology evidence="1">Single-pass membrane protein</topology>
    </subcellularLocation>
</comment>
<name>A0ABV7H0U9_9RHOB</name>
<keyword evidence="8 10" id="KW-1133">Transmembrane helix</keyword>
<sequence>MTMDRISYRLSQLSDRERILLALLAAVIVPLAVLFLVAMPLLGARAEARADVAEAETLRDWVAARVTDLPPSGLSDAGLPDTAPPMGLSALEQSLVAAGLRDSVTELANRDGGGIELGFGPVPFTDLIAWLANVAPGWGYDVAAFRLERDTPGLARAAFSLEPTE</sequence>
<dbReference type="Proteomes" id="UP001595632">
    <property type="component" value="Unassembled WGS sequence"/>
</dbReference>
<evidence type="ECO:0000256" key="3">
    <source>
        <dbReference type="ARBA" id="ARBA00022448"/>
    </source>
</evidence>
<evidence type="ECO:0000256" key="2">
    <source>
        <dbReference type="ARBA" id="ARBA00010637"/>
    </source>
</evidence>
<dbReference type="EMBL" id="JBHRTB010000010">
    <property type="protein sequence ID" value="MFC3145672.1"/>
    <property type="molecule type" value="Genomic_DNA"/>
</dbReference>
<keyword evidence="12" id="KW-1185">Reference proteome</keyword>